<gene>
    <name evidence="1" type="ordered locus">Kole_0316</name>
</gene>
<accession>C5CDF7</accession>
<protein>
    <submittedName>
        <fullName evidence="1">Uncharacterized protein</fullName>
    </submittedName>
</protein>
<dbReference type="Proteomes" id="UP000002382">
    <property type="component" value="Chromosome"/>
</dbReference>
<dbReference type="eggNOG" id="COG1683">
    <property type="taxonomic scope" value="Bacteria"/>
</dbReference>
<sequence>MKKILVSACLLGINCTYCGKNSLSLNVLQLTKDFFLIPICPEQLGGLPTPRPRAEIVSSKGWHEGARVIDEYGKDVTGYFIKGARESLKIAKLMGAQIAILKSKSPSCGTHYVYDGTFKSVLVPGTGCTAWYLRTHGVEVFSEEELDFLTYSQIL</sequence>
<reference evidence="1 2" key="1">
    <citation type="submission" date="2009-06" db="EMBL/GenBank/DDBJ databases">
        <title>Complete sequence of Thermotogales bacterium TBF 19.5.1.</title>
        <authorList>
            <consortium name="US DOE Joint Genome Institute"/>
            <person name="Lucas S."/>
            <person name="Copeland A."/>
            <person name="Lapidus A."/>
            <person name="Glavina del Rio T."/>
            <person name="Tice H."/>
            <person name="Bruce D."/>
            <person name="Goodwin L."/>
            <person name="Pitluck S."/>
            <person name="Chertkov O."/>
            <person name="Brettin T."/>
            <person name="Detter J.C."/>
            <person name="Han C."/>
            <person name="Schmutz J."/>
            <person name="Larimer F."/>
            <person name="Land M."/>
            <person name="Hauser L."/>
            <person name="Kyrpides N."/>
            <person name="Ovchinnikova G."/>
            <person name="Noll K."/>
        </authorList>
    </citation>
    <scope>NUCLEOTIDE SEQUENCE [LARGE SCALE GENOMIC DNA]</scope>
    <source>
        <strain evidence="2">ATCC BAA-1733 / DSM 21960 / TBF 19.5.1</strain>
    </source>
</reference>
<dbReference type="InterPro" id="IPR007553">
    <property type="entry name" value="2-thiour_desulf"/>
</dbReference>
<organism evidence="1 2">
    <name type="scientific">Kosmotoga olearia (strain ATCC BAA-1733 / DSM 21960 / TBF 19.5.1)</name>
    <dbReference type="NCBI Taxonomy" id="521045"/>
    <lineage>
        <taxon>Bacteria</taxon>
        <taxon>Thermotogati</taxon>
        <taxon>Thermotogota</taxon>
        <taxon>Thermotogae</taxon>
        <taxon>Kosmotogales</taxon>
        <taxon>Kosmotogaceae</taxon>
        <taxon>Kosmotoga</taxon>
    </lineage>
</organism>
<evidence type="ECO:0000313" key="2">
    <source>
        <dbReference type="Proteomes" id="UP000002382"/>
    </source>
</evidence>
<reference evidence="1 2" key="2">
    <citation type="journal article" date="2011" name="J. Bacteriol.">
        <title>Genome Sequence of Kosmotoga olearia Strain TBF 19.5.1, a Thermophilic Bacterium with a Wide Growth Temperature Range, Isolated from the Troll B Oil Platform in the North Sea.</title>
        <authorList>
            <person name="Swithers K.S."/>
            <person name="Dipippo J.L."/>
            <person name="Bruce D.C."/>
            <person name="Detter C."/>
            <person name="Tapia R."/>
            <person name="Han S."/>
            <person name="Goodwin L.A."/>
            <person name="Han J."/>
            <person name="Woyke T."/>
            <person name="Pitluck S."/>
            <person name="Pennacchio L."/>
            <person name="Nolan M."/>
            <person name="Mikhailova N."/>
            <person name="Land M.L."/>
            <person name="Nesbo C.L."/>
            <person name="Gogarten J.P."/>
            <person name="Noll K.M."/>
        </authorList>
    </citation>
    <scope>NUCLEOTIDE SEQUENCE [LARGE SCALE GENOMIC DNA]</scope>
    <source>
        <strain evidence="2">ATCC BAA-1733 / DSM 21960 / TBF 19.5.1</strain>
    </source>
</reference>
<evidence type="ECO:0000313" key="1">
    <source>
        <dbReference type="EMBL" id="ACR79041.1"/>
    </source>
</evidence>
<dbReference type="AlphaFoldDB" id="C5CDF7"/>
<dbReference type="HOGENOM" id="CLU_076318_1_1_0"/>
<dbReference type="KEGG" id="kol:Kole_0316"/>
<dbReference type="EMBL" id="CP001634">
    <property type="protein sequence ID" value="ACR79041.1"/>
    <property type="molecule type" value="Genomic_DNA"/>
</dbReference>
<dbReference type="PANTHER" id="PTHR30087:SF1">
    <property type="entry name" value="HYPOTHETICAL CYTOSOLIC PROTEIN"/>
    <property type="match status" value="1"/>
</dbReference>
<dbReference type="RefSeq" id="WP_012744828.1">
    <property type="nucleotide sequence ID" value="NC_012785.1"/>
</dbReference>
<dbReference type="OrthoDB" id="9797779at2"/>
<dbReference type="PANTHER" id="PTHR30087">
    <property type="entry name" value="INNER MEMBRANE PROTEIN"/>
    <property type="match status" value="1"/>
</dbReference>
<proteinExistence type="predicted"/>
<dbReference type="STRING" id="521045.Kole_0316"/>
<name>C5CDF7_KOSOT</name>
<dbReference type="Pfam" id="PF04463">
    <property type="entry name" value="2-thiour_desulf"/>
    <property type="match status" value="1"/>
</dbReference>
<keyword evidence="2" id="KW-1185">Reference proteome</keyword>